<proteinExistence type="predicted"/>
<feature type="compositionally biased region" description="Polar residues" evidence="1">
    <location>
        <begin position="307"/>
        <end position="332"/>
    </location>
</feature>
<evidence type="ECO:0000313" key="3">
    <source>
        <dbReference type="RefSeq" id="XP_008484580.1"/>
    </source>
</evidence>
<feature type="compositionally biased region" description="Basic and acidic residues" evidence="1">
    <location>
        <begin position="84"/>
        <end position="96"/>
    </location>
</feature>
<sequence>MIKTNNNSIKFRNYNRKSRNRPSSLILTVNKNNNVVEVKNSNNDTVIIPRRYSENSLNTVPQNDEFLSDISAKNKSINSTDCNDQNKPDKIVKKDQSSQTSLDITNVSNIIKNFEDKQNTSVPTKIVRENLNNVSVRFKDKSNFKHPRNNNKRHSDHVPDVIHDATLPQYEEDTAISINNILDAINDSIINTDSDSDDEYENTLQNYRNPYYYVRTPNQSLVQNKSRNYTNYNTSTNYTTNTNYPLMKSKSDNTILSNDEPCSQMKSKDDIHISPENINIKDTDNTPNTNTKEPSPDQFHNPFDIFKNNSTPLNIGNSHYTQKTFKSSINRQKPNEVDKHPSEHEYKHKVSQETKANNQIDTNQSPLEENKAFLINNNNYIDNQVKVNQSEPEGSKYYCRMLVADTKTLPRTSTTASSLGTRLSVFRKSRTLTSKKLSCDLGLSDSLSSVSISRAEILGKLKSLNVHKGSGPD</sequence>
<protein>
    <submittedName>
        <fullName evidence="3">GATA zinc finger domain-containing protein 14-like</fullName>
    </submittedName>
</protein>
<dbReference type="RefSeq" id="XP_008484580.1">
    <property type="nucleotide sequence ID" value="XM_008486358.1"/>
</dbReference>
<dbReference type="KEGG" id="dci:103521252"/>
<name>A0A1S3DMN2_DIACI</name>
<dbReference type="Proteomes" id="UP000079169">
    <property type="component" value="Unplaced"/>
</dbReference>
<gene>
    <name evidence="3" type="primary">LOC103521252</name>
</gene>
<reference evidence="3" key="1">
    <citation type="submission" date="2025-08" db="UniProtKB">
        <authorList>
            <consortium name="RefSeq"/>
        </authorList>
    </citation>
    <scope>IDENTIFICATION</scope>
</reference>
<feature type="region of interest" description="Disordered" evidence="1">
    <location>
        <begin position="253"/>
        <end position="359"/>
    </location>
</feature>
<dbReference type="AlphaFoldDB" id="A0A1S3DMN2"/>
<dbReference type="GeneID" id="103521252"/>
<accession>A0A1S3DMN2</accession>
<organism evidence="2 3">
    <name type="scientific">Diaphorina citri</name>
    <name type="common">Asian citrus psyllid</name>
    <dbReference type="NCBI Taxonomy" id="121845"/>
    <lineage>
        <taxon>Eukaryota</taxon>
        <taxon>Metazoa</taxon>
        <taxon>Ecdysozoa</taxon>
        <taxon>Arthropoda</taxon>
        <taxon>Hexapoda</taxon>
        <taxon>Insecta</taxon>
        <taxon>Pterygota</taxon>
        <taxon>Neoptera</taxon>
        <taxon>Paraneoptera</taxon>
        <taxon>Hemiptera</taxon>
        <taxon>Sternorrhyncha</taxon>
        <taxon>Psylloidea</taxon>
        <taxon>Psyllidae</taxon>
        <taxon>Diaphorininae</taxon>
        <taxon>Diaphorina</taxon>
    </lineage>
</organism>
<evidence type="ECO:0000256" key="1">
    <source>
        <dbReference type="SAM" id="MobiDB-lite"/>
    </source>
</evidence>
<feature type="compositionally biased region" description="Basic and acidic residues" evidence="1">
    <location>
        <begin position="266"/>
        <end position="284"/>
    </location>
</feature>
<feature type="non-terminal residue" evidence="3">
    <location>
        <position position="473"/>
    </location>
</feature>
<feature type="compositionally biased region" description="Polar residues" evidence="1">
    <location>
        <begin position="253"/>
        <end position="265"/>
    </location>
</feature>
<evidence type="ECO:0000313" key="2">
    <source>
        <dbReference type="Proteomes" id="UP000079169"/>
    </source>
</evidence>
<feature type="compositionally biased region" description="Basic and acidic residues" evidence="1">
    <location>
        <begin position="333"/>
        <end position="352"/>
    </location>
</feature>
<feature type="region of interest" description="Disordered" evidence="1">
    <location>
        <begin position="75"/>
        <end position="99"/>
    </location>
</feature>
<keyword evidence="2" id="KW-1185">Reference proteome</keyword>
<dbReference type="PaxDb" id="121845-A0A1S3DMN2"/>